<feature type="chain" id="PRO_5019382475" description="DUF2884 domain-containing protein" evidence="1">
    <location>
        <begin position="25"/>
        <end position="272"/>
    </location>
</feature>
<dbReference type="EMBL" id="PIPY01000004">
    <property type="protein sequence ID" value="RUO62150.1"/>
    <property type="molecule type" value="Genomic_DNA"/>
</dbReference>
<dbReference type="OrthoDB" id="65747at2"/>
<organism evidence="2 3">
    <name type="scientific">Pseudidiomarina insulisalsae</name>
    <dbReference type="NCBI Taxonomy" id="575789"/>
    <lineage>
        <taxon>Bacteria</taxon>
        <taxon>Pseudomonadati</taxon>
        <taxon>Pseudomonadota</taxon>
        <taxon>Gammaproteobacteria</taxon>
        <taxon>Alteromonadales</taxon>
        <taxon>Idiomarinaceae</taxon>
        <taxon>Pseudidiomarina</taxon>
    </lineage>
</organism>
<evidence type="ECO:0008006" key="4">
    <source>
        <dbReference type="Google" id="ProtNLM"/>
    </source>
</evidence>
<proteinExistence type="predicted"/>
<evidence type="ECO:0000256" key="1">
    <source>
        <dbReference type="SAM" id="SignalP"/>
    </source>
</evidence>
<feature type="signal peptide" evidence="1">
    <location>
        <begin position="1"/>
        <end position="24"/>
    </location>
</feature>
<reference evidence="3" key="1">
    <citation type="journal article" date="2018" name="Front. Microbiol.">
        <title>Genome-Based Analysis Reveals the Taxonomy and Diversity of the Family Idiomarinaceae.</title>
        <authorList>
            <person name="Liu Y."/>
            <person name="Lai Q."/>
            <person name="Shao Z."/>
        </authorList>
    </citation>
    <scope>NUCLEOTIDE SEQUENCE [LARGE SCALE GENOMIC DNA]</scope>
    <source>
        <strain evidence="3">CVS-6</strain>
    </source>
</reference>
<gene>
    <name evidence="2" type="ORF">CWI71_04680</name>
</gene>
<dbReference type="Proteomes" id="UP000288259">
    <property type="component" value="Unassembled WGS sequence"/>
</dbReference>
<dbReference type="AlphaFoldDB" id="A0A432YMH6"/>
<protein>
    <recommendedName>
        <fullName evidence="4">DUF2884 domain-containing protein</fullName>
    </recommendedName>
</protein>
<comment type="caution">
    <text evidence="2">The sequence shown here is derived from an EMBL/GenBank/DDBJ whole genome shotgun (WGS) entry which is preliminary data.</text>
</comment>
<sequence>MHEKRKIWLAVGAAVLGTTTAANAHNNSNDLDGHQQHNMTIIAPFAGAGEGEGEGEGEGSGMVDLRVNDSAYLARLGLIRGHLYVGKKLYDQGHLAMAKTHMKHPEDELYAALVPAFSARGVEGFGDHLNALADAVNQEQGDDAVNAAYDALIIAIKDAEQVQRKEVKDVLMSLSTMLLTAGEEYDIGVKSGEVVNVHEFQDAYGFTTIARSRLDELTEVQREANAEAIAEVEAILASLPPLWPTITPEGKVAGDSSALYGAAARIELATLN</sequence>
<keyword evidence="1" id="KW-0732">Signal</keyword>
<dbReference type="RefSeq" id="WP_126754113.1">
    <property type="nucleotide sequence ID" value="NZ_PIPY01000004.1"/>
</dbReference>
<name>A0A432YMH6_9GAMM</name>
<accession>A0A432YMH6</accession>
<keyword evidence="3" id="KW-1185">Reference proteome</keyword>
<evidence type="ECO:0000313" key="3">
    <source>
        <dbReference type="Proteomes" id="UP000288259"/>
    </source>
</evidence>
<evidence type="ECO:0000313" key="2">
    <source>
        <dbReference type="EMBL" id="RUO62150.1"/>
    </source>
</evidence>